<dbReference type="Proteomes" id="UP000054279">
    <property type="component" value="Unassembled WGS sequence"/>
</dbReference>
<dbReference type="AlphaFoldDB" id="A0A0C9TFP6"/>
<gene>
    <name evidence="2" type="ORF">M422DRAFT_37385</name>
</gene>
<dbReference type="EMBL" id="KN837312">
    <property type="protein sequence ID" value="KIJ28208.1"/>
    <property type="molecule type" value="Genomic_DNA"/>
</dbReference>
<feature type="transmembrane region" description="Helical" evidence="1">
    <location>
        <begin position="15"/>
        <end position="34"/>
    </location>
</feature>
<protein>
    <submittedName>
        <fullName evidence="2">Uncharacterized protein</fullName>
    </submittedName>
</protein>
<feature type="non-terminal residue" evidence="2">
    <location>
        <position position="70"/>
    </location>
</feature>
<accession>A0A0C9TFP6</accession>
<keyword evidence="1" id="KW-0812">Transmembrane</keyword>
<keyword evidence="1" id="KW-1133">Transmembrane helix</keyword>
<keyword evidence="1" id="KW-0472">Membrane</keyword>
<evidence type="ECO:0000313" key="3">
    <source>
        <dbReference type="Proteomes" id="UP000054279"/>
    </source>
</evidence>
<evidence type="ECO:0000313" key="2">
    <source>
        <dbReference type="EMBL" id="KIJ28208.1"/>
    </source>
</evidence>
<feature type="transmembrane region" description="Helical" evidence="1">
    <location>
        <begin position="46"/>
        <end position="69"/>
    </location>
</feature>
<organism evidence="2 3">
    <name type="scientific">Sphaerobolus stellatus (strain SS14)</name>
    <dbReference type="NCBI Taxonomy" id="990650"/>
    <lineage>
        <taxon>Eukaryota</taxon>
        <taxon>Fungi</taxon>
        <taxon>Dikarya</taxon>
        <taxon>Basidiomycota</taxon>
        <taxon>Agaricomycotina</taxon>
        <taxon>Agaricomycetes</taxon>
        <taxon>Phallomycetidae</taxon>
        <taxon>Geastrales</taxon>
        <taxon>Sphaerobolaceae</taxon>
        <taxon>Sphaerobolus</taxon>
    </lineage>
</organism>
<dbReference type="HOGENOM" id="CLU_2764946_0_0_1"/>
<proteinExistence type="predicted"/>
<reference evidence="2 3" key="1">
    <citation type="submission" date="2014-06" db="EMBL/GenBank/DDBJ databases">
        <title>Evolutionary Origins and Diversification of the Mycorrhizal Mutualists.</title>
        <authorList>
            <consortium name="DOE Joint Genome Institute"/>
            <consortium name="Mycorrhizal Genomics Consortium"/>
            <person name="Kohler A."/>
            <person name="Kuo A."/>
            <person name="Nagy L.G."/>
            <person name="Floudas D."/>
            <person name="Copeland A."/>
            <person name="Barry K.W."/>
            <person name="Cichocki N."/>
            <person name="Veneault-Fourrey C."/>
            <person name="LaButti K."/>
            <person name="Lindquist E.A."/>
            <person name="Lipzen A."/>
            <person name="Lundell T."/>
            <person name="Morin E."/>
            <person name="Murat C."/>
            <person name="Riley R."/>
            <person name="Ohm R."/>
            <person name="Sun H."/>
            <person name="Tunlid A."/>
            <person name="Henrissat B."/>
            <person name="Grigoriev I.V."/>
            <person name="Hibbett D.S."/>
            <person name="Martin F."/>
        </authorList>
    </citation>
    <scope>NUCLEOTIDE SEQUENCE [LARGE SCALE GENOMIC DNA]</scope>
    <source>
        <strain evidence="2 3">SS14</strain>
    </source>
</reference>
<name>A0A0C9TFP6_SPHS4</name>
<evidence type="ECO:0000256" key="1">
    <source>
        <dbReference type="SAM" id="Phobius"/>
    </source>
</evidence>
<keyword evidence="3" id="KW-1185">Reference proteome</keyword>
<sequence length="70" mass="8170">MNSSKYNLFEQEIRVRFLFGGRFIGISLICIFELRIIPVQLRSALVAYVQSSSFELLLIAMQIFCHFLTH</sequence>